<protein>
    <recommendedName>
        <fullName evidence="4">Cysteine-rich PDZ-binding protein</fullName>
    </recommendedName>
    <alternativeName>
        <fullName evidence="12">Cysteine-rich interactor of PDZ three</fullName>
    </alternativeName>
</protein>
<keyword evidence="17" id="KW-1185">Reference proteome</keyword>
<evidence type="ECO:0000256" key="14">
    <source>
        <dbReference type="SAM" id="MobiDB-lite"/>
    </source>
</evidence>
<reference evidence="16 17" key="1">
    <citation type="submission" date="2018-04" db="EMBL/GenBank/DDBJ databases">
        <title>The genome of golden apple snail Pomacea canaliculata provides insight into stress tolerance and invasive adaptation.</title>
        <authorList>
            <person name="Liu C."/>
            <person name="Liu B."/>
            <person name="Ren Y."/>
            <person name="Zhang Y."/>
            <person name="Wang H."/>
            <person name="Li S."/>
            <person name="Jiang F."/>
            <person name="Yin L."/>
            <person name="Zhang G."/>
            <person name="Qian W."/>
            <person name="Fan W."/>
        </authorList>
    </citation>
    <scope>NUCLEOTIDE SEQUENCE [LARGE SCALE GENOMIC DNA]</scope>
    <source>
        <strain evidence="16">SZHN2017</strain>
        <tissue evidence="16">Muscle</tissue>
    </source>
</reference>
<dbReference type="GO" id="GO:0008380">
    <property type="term" value="P:RNA splicing"/>
    <property type="evidence" value="ECO:0007669"/>
    <property type="project" value="UniProtKB-KW"/>
</dbReference>
<comment type="similarity">
    <text evidence="3">Belongs to the CRIPT family.</text>
</comment>
<evidence type="ECO:0000256" key="11">
    <source>
        <dbReference type="ARBA" id="ARBA00023187"/>
    </source>
</evidence>
<evidence type="ECO:0000256" key="9">
    <source>
        <dbReference type="ARBA" id="ARBA00022989"/>
    </source>
</evidence>
<feature type="compositionally biased region" description="Basic and acidic residues" evidence="14">
    <location>
        <begin position="433"/>
        <end position="444"/>
    </location>
</feature>
<dbReference type="GO" id="GO:0031122">
    <property type="term" value="P:cytoplasmic microtubule organization"/>
    <property type="evidence" value="ECO:0007669"/>
    <property type="project" value="TreeGrafter"/>
</dbReference>
<dbReference type="CDD" id="cd19051">
    <property type="entry name" value="LGIC_TM_cation"/>
    <property type="match status" value="1"/>
</dbReference>
<evidence type="ECO:0000313" key="16">
    <source>
        <dbReference type="EMBL" id="PVD26416.1"/>
    </source>
</evidence>
<evidence type="ECO:0000259" key="15">
    <source>
        <dbReference type="Pfam" id="PF02931"/>
    </source>
</evidence>
<dbReference type="AlphaFoldDB" id="A0A2T7NZ24"/>
<dbReference type="GO" id="GO:0005737">
    <property type="term" value="C:cytoplasm"/>
    <property type="evidence" value="ECO:0007669"/>
    <property type="project" value="UniProtKB-SubCell"/>
</dbReference>
<accession>A0A2T7NZ24</accession>
<comment type="caution">
    <text evidence="16">The sequence shown here is derived from an EMBL/GenBank/DDBJ whole genome shotgun (WGS) entry which is preliminary data.</text>
</comment>
<comment type="similarity">
    <text evidence="13">Belongs to the ligand-gated ion channel (TC 1.A.9) family.</text>
</comment>
<evidence type="ECO:0000256" key="10">
    <source>
        <dbReference type="ARBA" id="ARBA00023136"/>
    </source>
</evidence>
<keyword evidence="13" id="KW-0406">Ion transport</keyword>
<dbReference type="InterPro" id="IPR018000">
    <property type="entry name" value="Neurotransmitter_ion_chnl_CS"/>
</dbReference>
<dbReference type="Gene3D" id="2.70.170.10">
    <property type="entry name" value="Neurotransmitter-gated ion-channel ligand-binding domain"/>
    <property type="match status" value="1"/>
</dbReference>
<evidence type="ECO:0000256" key="3">
    <source>
        <dbReference type="ARBA" id="ARBA00009021"/>
    </source>
</evidence>
<dbReference type="InterPro" id="IPR006201">
    <property type="entry name" value="Neur_channel"/>
</dbReference>
<evidence type="ECO:0000256" key="1">
    <source>
        <dbReference type="ARBA" id="ARBA00004141"/>
    </source>
</evidence>
<keyword evidence="11" id="KW-0508">mRNA splicing</keyword>
<dbReference type="STRING" id="400727.A0A2T7NZ24"/>
<keyword evidence="6" id="KW-0507">mRNA processing</keyword>
<dbReference type="PANTHER" id="PTHR11805:SF1">
    <property type="entry name" value="CYSTEINE-RICH PDZ-BINDING PROTEIN"/>
    <property type="match status" value="1"/>
</dbReference>
<dbReference type="GO" id="GO:0016020">
    <property type="term" value="C:membrane"/>
    <property type="evidence" value="ECO:0007669"/>
    <property type="project" value="UniProtKB-SubCell"/>
</dbReference>
<dbReference type="GO" id="GO:0005681">
    <property type="term" value="C:spliceosomal complex"/>
    <property type="evidence" value="ECO:0007669"/>
    <property type="project" value="UniProtKB-KW"/>
</dbReference>
<feature type="region of interest" description="Disordered" evidence="14">
    <location>
        <begin position="405"/>
        <end position="444"/>
    </location>
</feature>
<keyword evidence="8" id="KW-0747">Spliceosome</keyword>
<dbReference type="FunFam" id="2.70.170.10:FF:000028">
    <property type="entry name" value="AcetylCholine Receptor"/>
    <property type="match status" value="1"/>
</dbReference>
<evidence type="ECO:0000256" key="12">
    <source>
        <dbReference type="ARBA" id="ARBA00032518"/>
    </source>
</evidence>
<feature type="transmembrane region" description="Helical" evidence="13">
    <location>
        <begin position="297"/>
        <end position="318"/>
    </location>
</feature>
<dbReference type="PROSITE" id="PS00236">
    <property type="entry name" value="NEUROTR_ION_CHANNEL"/>
    <property type="match status" value="1"/>
</dbReference>
<evidence type="ECO:0000256" key="13">
    <source>
        <dbReference type="RuleBase" id="RU000687"/>
    </source>
</evidence>
<dbReference type="Pfam" id="PF10235">
    <property type="entry name" value="Cript"/>
    <property type="match status" value="1"/>
</dbReference>
<keyword evidence="9 13" id="KW-1133">Transmembrane helix</keyword>
<dbReference type="InterPro" id="IPR038050">
    <property type="entry name" value="Neuro_actylchol_rec"/>
</dbReference>
<evidence type="ECO:0000256" key="5">
    <source>
        <dbReference type="ARBA" id="ARBA00022490"/>
    </source>
</evidence>
<dbReference type="PANTHER" id="PTHR11805">
    <property type="entry name" value="CYSTEINE-RICH PDZ-BINDING PROTEIN"/>
    <property type="match status" value="1"/>
</dbReference>
<dbReference type="OrthoDB" id="5809364at2759"/>
<name>A0A2T7NZ24_POMCA</name>
<dbReference type="GO" id="GO:0030425">
    <property type="term" value="C:dendrite"/>
    <property type="evidence" value="ECO:0007669"/>
    <property type="project" value="TreeGrafter"/>
</dbReference>
<dbReference type="Pfam" id="PF02931">
    <property type="entry name" value="Neur_chan_LBD"/>
    <property type="match status" value="1"/>
</dbReference>
<keyword evidence="7 13" id="KW-0812">Transmembrane</keyword>
<dbReference type="EMBL" id="PZQS01000008">
    <property type="protein sequence ID" value="PVD26416.1"/>
    <property type="molecule type" value="Genomic_DNA"/>
</dbReference>
<dbReference type="SUPFAM" id="SSF90112">
    <property type="entry name" value="Neurotransmitter-gated ion-channel transmembrane pore"/>
    <property type="match status" value="1"/>
</dbReference>
<evidence type="ECO:0000313" key="17">
    <source>
        <dbReference type="Proteomes" id="UP000245119"/>
    </source>
</evidence>
<keyword evidence="10 13" id="KW-0472">Membrane</keyword>
<comment type="caution">
    <text evidence="13">Lacks conserved residue(s) required for the propagation of feature annotation.</text>
</comment>
<keyword evidence="13" id="KW-0813">Transport</keyword>
<evidence type="ECO:0000256" key="2">
    <source>
        <dbReference type="ARBA" id="ARBA00004496"/>
    </source>
</evidence>
<dbReference type="InterPro" id="IPR006202">
    <property type="entry name" value="Neur_chan_lig-bd"/>
</dbReference>
<dbReference type="GO" id="GO:0006397">
    <property type="term" value="P:mRNA processing"/>
    <property type="evidence" value="ECO:0007669"/>
    <property type="project" value="UniProtKB-KW"/>
</dbReference>
<dbReference type="GO" id="GO:0004888">
    <property type="term" value="F:transmembrane signaling receptor activity"/>
    <property type="evidence" value="ECO:0007669"/>
    <property type="project" value="InterPro"/>
</dbReference>
<evidence type="ECO:0000256" key="4">
    <source>
        <dbReference type="ARBA" id="ARBA00018615"/>
    </source>
</evidence>
<dbReference type="InterPro" id="IPR036719">
    <property type="entry name" value="Neuro-gated_channel_TM_sf"/>
</dbReference>
<dbReference type="GO" id="GO:0030165">
    <property type="term" value="F:PDZ domain binding"/>
    <property type="evidence" value="ECO:0007669"/>
    <property type="project" value="TreeGrafter"/>
</dbReference>
<dbReference type="SUPFAM" id="SSF63712">
    <property type="entry name" value="Nicotinic receptor ligand binding domain-like"/>
    <property type="match status" value="1"/>
</dbReference>
<feature type="domain" description="Neurotransmitter-gated ion-channel ligand-binding" evidence="15">
    <location>
        <begin position="94"/>
        <end position="292"/>
    </location>
</feature>
<dbReference type="PRINTS" id="PR00252">
    <property type="entry name" value="NRIONCHANNEL"/>
</dbReference>
<dbReference type="Proteomes" id="UP000245119">
    <property type="component" value="Linkage Group LG8"/>
</dbReference>
<evidence type="ECO:0000256" key="6">
    <source>
        <dbReference type="ARBA" id="ARBA00022664"/>
    </source>
</evidence>
<keyword evidence="13" id="KW-0407">Ion channel</keyword>
<evidence type="ECO:0000256" key="7">
    <source>
        <dbReference type="ARBA" id="ARBA00022692"/>
    </source>
</evidence>
<dbReference type="Gene3D" id="1.20.58.390">
    <property type="entry name" value="Neurotransmitter-gated ion-channel transmembrane domain"/>
    <property type="match status" value="1"/>
</dbReference>
<dbReference type="GO" id="GO:0008017">
    <property type="term" value="F:microtubule binding"/>
    <property type="evidence" value="ECO:0007669"/>
    <property type="project" value="TreeGrafter"/>
</dbReference>
<comment type="subcellular location">
    <subcellularLocation>
        <location evidence="2">Cytoplasm</location>
    </subcellularLocation>
    <subcellularLocation>
        <location evidence="1">Membrane</location>
        <topology evidence="1">Multi-pass membrane protein</topology>
    </subcellularLocation>
</comment>
<organism evidence="16 17">
    <name type="scientific">Pomacea canaliculata</name>
    <name type="common">Golden apple snail</name>
    <dbReference type="NCBI Taxonomy" id="400727"/>
    <lineage>
        <taxon>Eukaryota</taxon>
        <taxon>Metazoa</taxon>
        <taxon>Spiralia</taxon>
        <taxon>Lophotrochozoa</taxon>
        <taxon>Mollusca</taxon>
        <taxon>Gastropoda</taxon>
        <taxon>Caenogastropoda</taxon>
        <taxon>Architaenioglossa</taxon>
        <taxon>Ampullarioidea</taxon>
        <taxon>Ampullariidae</taxon>
        <taxon>Pomacea</taxon>
    </lineage>
</organism>
<gene>
    <name evidence="16" type="ORF">C0Q70_14092</name>
</gene>
<dbReference type="GO" id="GO:0005230">
    <property type="term" value="F:extracellular ligand-gated monoatomic ion channel activity"/>
    <property type="evidence" value="ECO:0007669"/>
    <property type="project" value="InterPro"/>
</dbReference>
<sequence length="511" mass="57130">MSTSDKCQKKLGKVITPDPWKSGARNTTEGGGRVVGENKALTAKKNRFNPYSSGSFEKCRVCKSSVHQPGSHYCQGCAYKKEGATYQDSANLEVTLFRNYSRTIRPTLNQSEPVRVNVTLQLLSVLKVDNQRQELSVRCVLLTQWLDQLLIWSPAEFGGLEVLHPDQTILWAPRVNPMSPEDDGDIMNKWITSHQLLHTGLVTFRSSGQLRLPCYLDMTAFPFDTQTCSFSFMVQDYTEREVTLFNDLDHVLMNNYVASGEWDLVHSACSRNIRGQPPLTFSTVDVTLVFHRLSGFYVLNLMLPFLFISGLVLLTFLVPVASDERVNFALSVLLSQVDLRRSACGCLVLSAAAGTERCSRGPVCDDDVAASRSLMRPDADFVVDPVKVNSGQGLLASVNSSRTVAQTSVPNTEGEKRTSGSDAQLKFTPQRASHKECEGRDEAEKSVQLGQAEDADELVNDSVKQNILKKFDKDPYELSYDHMGSLYRPNRRKRKQVRPWAEMGFLYGKPM</sequence>
<dbReference type="InterPro" id="IPR019367">
    <property type="entry name" value="PDZ-binding_CRIPT"/>
</dbReference>
<dbReference type="CDD" id="cd18989">
    <property type="entry name" value="LGIC_ECD_cation"/>
    <property type="match status" value="1"/>
</dbReference>
<proteinExistence type="inferred from homology"/>
<evidence type="ECO:0000256" key="8">
    <source>
        <dbReference type="ARBA" id="ARBA00022728"/>
    </source>
</evidence>
<keyword evidence="5" id="KW-0963">Cytoplasm</keyword>
<dbReference type="InterPro" id="IPR036734">
    <property type="entry name" value="Neur_chan_lig-bd_sf"/>
</dbReference>